<accession>A0A918ZN54</accession>
<dbReference type="GO" id="GO:0016791">
    <property type="term" value="F:phosphatase activity"/>
    <property type="evidence" value="ECO:0007669"/>
    <property type="project" value="TreeGrafter"/>
</dbReference>
<sequence>MAGAFRVGRGFRVAGAGVAPAGPPGRLRPAFGLGAHGTNVGAPAVRHRRTLTGPPALPLGLSALADQRPTASTHRFAPGDVLLLCIDGLVEARDATGAFCPPLLDRLRHRFAGRPAPGPAEVVDFLSTDLPRHTRQFHDDVAVLAVAPHTGPPP</sequence>
<protein>
    <recommendedName>
        <fullName evidence="2">PPM-type phosphatase domain-containing protein</fullName>
    </recommendedName>
</protein>
<reference evidence="3" key="1">
    <citation type="journal article" date="2014" name="Int. J. Syst. Evol. Microbiol.">
        <title>Complete genome sequence of Corynebacterium casei LMG S-19264T (=DSM 44701T), isolated from a smear-ripened cheese.</title>
        <authorList>
            <consortium name="US DOE Joint Genome Institute (JGI-PGF)"/>
            <person name="Walter F."/>
            <person name="Albersmeier A."/>
            <person name="Kalinowski J."/>
            <person name="Ruckert C."/>
        </authorList>
    </citation>
    <scope>NUCLEOTIDE SEQUENCE</scope>
    <source>
        <strain evidence="3">JCM 3302</strain>
    </source>
</reference>
<reference evidence="3" key="2">
    <citation type="submission" date="2020-09" db="EMBL/GenBank/DDBJ databases">
        <authorList>
            <person name="Sun Q."/>
            <person name="Ohkuma M."/>
        </authorList>
    </citation>
    <scope>NUCLEOTIDE SEQUENCE</scope>
    <source>
        <strain evidence="3">JCM 3302</strain>
    </source>
</reference>
<dbReference type="InterPro" id="IPR001932">
    <property type="entry name" value="PPM-type_phosphatase-like_dom"/>
</dbReference>
<dbReference type="Pfam" id="PF07228">
    <property type="entry name" value="SpoIIE"/>
    <property type="match status" value="1"/>
</dbReference>
<organism evidence="3 4">
    <name type="scientific">Streptomyces spiralis</name>
    <dbReference type="NCBI Taxonomy" id="66376"/>
    <lineage>
        <taxon>Bacteria</taxon>
        <taxon>Bacillati</taxon>
        <taxon>Actinomycetota</taxon>
        <taxon>Actinomycetes</taxon>
        <taxon>Kitasatosporales</taxon>
        <taxon>Streptomycetaceae</taxon>
        <taxon>Streptomyces</taxon>
    </lineage>
</organism>
<gene>
    <name evidence="3" type="ORF">GCM10014715_14490</name>
</gene>
<evidence type="ECO:0000256" key="1">
    <source>
        <dbReference type="ARBA" id="ARBA00022801"/>
    </source>
</evidence>
<evidence type="ECO:0000259" key="2">
    <source>
        <dbReference type="Pfam" id="PF07228"/>
    </source>
</evidence>
<keyword evidence="1" id="KW-0378">Hydrolase</keyword>
<evidence type="ECO:0000313" key="4">
    <source>
        <dbReference type="Proteomes" id="UP000641386"/>
    </source>
</evidence>
<evidence type="ECO:0000313" key="3">
    <source>
        <dbReference type="EMBL" id="GHE62026.1"/>
    </source>
</evidence>
<dbReference type="InterPro" id="IPR052016">
    <property type="entry name" value="Bact_Sigma-Reg"/>
</dbReference>
<dbReference type="EMBL" id="BNBC01000004">
    <property type="protein sequence ID" value="GHE62026.1"/>
    <property type="molecule type" value="Genomic_DNA"/>
</dbReference>
<dbReference type="Proteomes" id="UP000641386">
    <property type="component" value="Unassembled WGS sequence"/>
</dbReference>
<proteinExistence type="predicted"/>
<keyword evidence="4" id="KW-1185">Reference proteome</keyword>
<dbReference type="Gene3D" id="3.60.40.10">
    <property type="entry name" value="PPM-type phosphatase domain"/>
    <property type="match status" value="1"/>
</dbReference>
<dbReference type="AlphaFoldDB" id="A0A918ZN54"/>
<dbReference type="InterPro" id="IPR036457">
    <property type="entry name" value="PPM-type-like_dom_sf"/>
</dbReference>
<feature type="domain" description="PPM-type phosphatase" evidence="2">
    <location>
        <begin position="48"/>
        <end position="146"/>
    </location>
</feature>
<dbReference type="PANTHER" id="PTHR43156">
    <property type="entry name" value="STAGE II SPORULATION PROTEIN E-RELATED"/>
    <property type="match status" value="1"/>
</dbReference>
<comment type="caution">
    <text evidence="3">The sequence shown here is derived from an EMBL/GenBank/DDBJ whole genome shotgun (WGS) entry which is preliminary data.</text>
</comment>
<dbReference type="PANTHER" id="PTHR43156:SF2">
    <property type="entry name" value="STAGE II SPORULATION PROTEIN E"/>
    <property type="match status" value="1"/>
</dbReference>
<name>A0A918ZN54_9ACTN</name>